<dbReference type="KEGG" id="rsx:RhiXN_11935"/>
<organism evidence="1 2">
    <name type="scientific">Rhizoctonia solani</name>
    <dbReference type="NCBI Taxonomy" id="456999"/>
    <lineage>
        <taxon>Eukaryota</taxon>
        <taxon>Fungi</taxon>
        <taxon>Dikarya</taxon>
        <taxon>Basidiomycota</taxon>
        <taxon>Agaricomycotina</taxon>
        <taxon>Agaricomycetes</taxon>
        <taxon>Cantharellales</taxon>
        <taxon>Ceratobasidiaceae</taxon>
        <taxon>Rhizoctonia</taxon>
    </lineage>
</organism>
<dbReference type="RefSeq" id="XP_043186511.1">
    <property type="nucleotide sequence ID" value="XM_043331750.1"/>
</dbReference>
<proteinExistence type="predicted"/>
<evidence type="ECO:0000313" key="1">
    <source>
        <dbReference type="EMBL" id="QRW26274.1"/>
    </source>
</evidence>
<dbReference type="EMBL" id="CP059672">
    <property type="protein sequence ID" value="QRW26274.1"/>
    <property type="molecule type" value="Genomic_DNA"/>
</dbReference>
<sequence>MMQHNSQSRVVIHLHKIERSLVRTDIELFLKGELSSTSATPLEIDQLVERSGALFTYASMLVRFVTSGEPQKRLETVPVLTPTSGEEYAPEDGEKEDIRFVLQTVLVAQEPNGIEIIVILAEINGLEREYMRFGLYDKDAVDIEDRIRTHIPSTLMRTCRYGGNRLELALRTDYLLEILGDFLSNQFLFWMDVIDIRQETTMEIGTLIKAKDWLVTVSTFHRPYCELSLALDAPHLRLIASVLSEVQSGVSALLEVHAWAAASVVCSVAYDPQGAHAPVGCYGDNLSTRNAHGGDLVLGPFEINGRDLGDDTGFLMGPLTITGCVVPPPISATAHA</sequence>
<protein>
    <submittedName>
        <fullName evidence="1">Vegetative incompatibility protein HET-E-1</fullName>
    </submittedName>
</protein>
<dbReference type="GeneID" id="67034213"/>
<name>A0A8H8T2F0_9AGAM</name>
<dbReference type="Proteomes" id="UP000650533">
    <property type="component" value="Chromosome 15"/>
</dbReference>
<evidence type="ECO:0000313" key="2">
    <source>
        <dbReference type="Proteomes" id="UP000650533"/>
    </source>
</evidence>
<reference evidence="1" key="1">
    <citation type="submission" date="2020-05" db="EMBL/GenBank/DDBJ databases">
        <title>Evolutionary and genomic comparisons of hybrid uninucleate and nonhybrid Rhizoctonia fungi.</title>
        <authorList>
            <person name="Li C."/>
            <person name="Chen X."/>
        </authorList>
    </citation>
    <scope>NUCLEOTIDE SEQUENCE</scope>
    <source>
        <strain evidence="1">AG-1 IA</strain>
    </source>
</reference>
<gene>
    <name evidence="1" type="ORF">RhiXN_11935</name>
</gene>
<dbReference type="AlphaFoldDB" id="A0A8H8T2F0"/>
<accession>A0A8H8T2F0</accession>